<evidence type="ECO:0000259" key="5">
    <source>
        <dbReference type="Pfam" id="PF14833"/>
    </source>
</evidence>
<protein>
    <submittedName>
        <fullName evidence="6">3-hydroxyisobutyrate dehydrogenase</fullName>
    </submittedName>
</protein>
<feature type="active site" evidence="3">
    <location>
        <position position="174"/>
    </location>
</feature>
<evidence type="ECO:0000256" key="3">
    <source>
        <dbReference type="PIRSR" id="PIRSR000103-1"/>
    </source>
</evidence>
<dbReference type="AlphaFoldDB" id="A0A1W2CZE1"/>
<dbReference type="SUPFAM" id="SSF51735">
    <property type="entry name" value="NAD(P)-binding Rossmann-fold domains"/>
    <property type="match status" value="1"/>
</dbReference>
<evidence type="ECO:0000256" key="1">
    <source>
        <dbReference type="ARBA" id="ARBA00023002"/>
    </source>
</evidence>
<keyword evidence="1" id="KW-0560">Oxidoreductase</keyword>
<dbReference type="GO" id="GO:0051287">
    <property type="term" value="F:NAD binding"/>
    <property type="evidence" value="ECO:0007669"/>
    <property type="project" value="InterPro"/>
</dbReference>
<proteinExistence type="predicted"/>
<keyword evidence="7" id="KW-1185">Reference proteome</keyword>
<dbReference type="Pfam" id="PF03446">
    <property type="entry name" value="NAD_binding_2"/>
    <property type="match status" value="1"/>
</dbReference>
<dbReference type="Gene3D" id="1.10.1040.10">
    <property type="entry name" value="N-(1-d-carboxylethyl)-l-norvaline Dehydrogenase, domain 2"/>
    <property type="match status" value="1"/>
</dbReference>
<sequence>MTKQTIGMIGVGMMGHGIASNIVAAGWPLFYLHHEGNQSTDDLDQAGAKRESDASTLVSKIDILILCVTGSREIKAILTGEDDLVAKLRPRTIVVDCSTGIPSETRRVAERIEATGCRFVDAAMTRTPAEAKAGRLNLLIGGDLEVIEALTPLLATFSENRFHAGAVGAGQTLKLLHNYVSLGTAVVVAEAAACAAECGIAAEVLVDCLKRGGGYGAALDRMAPFILSKDVSAMRFSNANALKDIDYYQSLVAETGARHEAAKGILAALEWLNHNGHGRRMMPEACDAFREAKMAP</sequence>
<evidence type="ECO:0000256" key="2">
    <source>
        <dbReference type="ARBA" id="ARBA00023027"/>
    </source>
</evidence>
<dbReference type="InterPro" id="IPR036291">
    <property type="entry name" value="NAD(P)-bd_dom_sf"/>
</dbReference>
<dbReference type="EMBL" id="FWXR01000012">
    <property type="protein sequence ID" value="SMC90637.1"/>
    <property type="molecule type" value="Genomic_DNA"/>
</dbReference>
<dbReference type="PIRSF" id="PIRSF000103">
    <property type="entry name" value="HIBADH"/>
    <property type="match status" value="1"/>
</dbReference>
<keyword evidence="2" id="KW-0520">NAD</keyword>
<dbReference type="PANTHER" id="PTHR43060">
    <property type="entry name" value="3-HYDROXYISOBUTYRATE DEHYDROGENASE-LIKE 1, MITOCHONDRIAL-RELATED"/>
    <property type="match status" value="1"/>
</dbReference>
<dbReference type="PANTHER" id="PTHR43060:SF15">
    <property type="entry name" value="3-HYDROXYISOBUTYRATE DEHYDROGENASE-LIKE 1, MITOCHONDRIAL-RELATED"/>
    <property type="match status" value="1"/>
</dbReference>
<dbReference type="Proteomes" id="UP000192656">
    <property type="component" value="Unassembled WGS sequence"/>
</dbReference>
<gene>
    <name evidence="6" type="ORF">SAMN06297251_11210</name>
</gene>
<dbReference type="Pfam" id="PF14833">
    <property type="entry name" value="NAD_binding_11"/>
    <property type="match status" value="1"/>
</dbReference>
<organism evidence="6 7">
    <name type="scientific">Fulvimarina manganoxydans</name>
    <dbReference type="NCBI Taxonomy" id="937218"/>
    <lineage>
        <taxon>Bacteria</taxon>
        <taxon>Pseudomonadati</taxon>
        <taxon>Pseudomonadota</taxon>
        <taxon>Alphaproteobacteria</taxon>
        <taxon>Hyphomicrobiales</taxon>
        <taxon>Aurantimonadaceae</taxon>
        <taxon>Fulvimarina</taxon>
    </lineage>
</organism>
<evidence type="ECO:0000313" key="7">
    <source>
        <dbReference type="Proteomes" id="UP000192656"/>
    </source>
</evidence>
<dbReference type="OrthoDB" id="9812907at2"/>
<dbReference type="InterPro" id="IPR029154">
    <property type="entry name" value="HIBADH-like_NADP-bd"/>
</dbReference>
<dbReference type="GO" id="GO:0050661">
    <property type="term" value="F:NADP binding"/>
    <property type="evidence" value="ECO:0007669"/>
    <property type="project" value="InterPro"/>
</dbReference>
<dbReference type="InterPro" id="IPR013328">
    <property type="entry name" value="6PGD_dom2"/>
</dbReference>
<dbReference type="InterPro" id="IPR008927">
    <property type="entry name" value="6-PGluconate_DH-like_C_sf"/>
</dbReference>
<evidence type="ECO:0000313" key="6">
    <source>
        <dbReference type="EMBL" id="SMC90637.1"/>
    </source>
</evidence>
<feature type="domain" description="6-phosphogluconate dehydrogenase NADP-binding" evidence="4">
    <location>
        <begin position="5"/>
        <end position="165"/>
    </location>
</feature>
<dbReference type="SUPFAM" id="SSF48179">
    <property type="entry name" value="6-phosphogluconate dehydrogenase C-terminal domain-like"/>
    <property type="match status" value="1"/>
</dbReference>
<dbReference type="STRING" id="937218.SAMN06297251_11210"/>
<accession>A0A1W2CZE1</accession>
<reference evidence="6 7" key="1">
    <citation type="submission" date="2017-04" db="EMBL/GenBank/DDBJ databases">
        <authorList>
            <person name="Afonso C.L."/>
            <person name="Miller P.J."/>
            <person name="Scott M.A."/>
            <person name="Spackman E."/>
            <person name="Goraichik I."/>
            <person name="Dimitrov K.M."/>
            <person name="Suarez D.L."/>
            <person name="Swayne D.E."/>
        </authorList>
    </citation>
    <scope>NUCLEOTIDE SEQUENCE [LARGE SCALE GENOMIC DNA]</scope>
    <source>
        <strain evidence="6 7">CGMCC 1.10972</strain>
    </source>
</reference>
<name>A0A1W2CZE1_9HYPH</name>
<feature type="domain" description="3-hydroxyisobutyrate dehydrogenase-like NAD-binding" evidence="5">
    <location>
        <begin position="168"/>
        <end position="277"/>
    </location>
</feature>
<dbReference type="InterPro" id="IPR006115">
    <property type="entry name" value="6PGDH_NADP-bd"/>
</dbReference>
<evidence type="ECO:0000259" key="4">
    <source>
        <dbReference type="Pfam" id="PF03446"/>
    </source>
</evidence>
<dbReference type="RefSeq" id="WP_084410592.1">
    <property type="nucleotide sequence ID" value="NZ_FWXR01000012.1"/>
</dbReference>
<dbReference type="GO" id="GO:0016491">
    <property type="term" value="F:oxidoreductase activity"/>
    <property type="evidence" value="ECO:0007669"/>
    <property type="project" value="UniProtKB-KW"/>
</dbReference>
<dbReference type="Gene3D" id="3.40.50.720">
    <property type="entry name" value="NAD(P)-binding Rossmann-like Domain"/>
    <property type="match status" value="1"/>
</dbReference>
<dbReference type="InterPro" id="IPR015815">
    <property type="entry name" value="HIBADH-related"/>
</dbReference>